<dbReference type="InterPro" id="IPR014982">
    <property type="entry name" value="GSCFA"/>
</dbReference>
<organism evidence="2 3">
    <name type="scientific">Rhizobium lusitanum</name>
    <dbReference type="NCBI Taxonomy" id="293958"/>
    <lineage>
        <taxon>Bacteria</taxon>
        <taxon>Pseudomonadati</taxon>
        <taxon>Pseudomonadota</taxon>
        <taxon>Alphaproteobacteria</taxon>
        <taxon>Hyphomicrobiales</taxon>
        <taxon>Rhizobiaceae</taxon>
        <taxon>Rhizobium/Agrobacterium group</taxon>
        <taxon>Rhizobium</taxon>
    </lineage>
</organism>
<evidence type="ECO:0000313" key="3">
    <source>
        <dbReference type="Proteomes" id="UP000483035"/>
    </source>
</evidence>
<name>A0A6L9U9A8_9HYPH</name>
<sequence length="357" mass="40423">MPHPYKQYPPRQFWSKVIDGQLSIDDLVAADRNKPLLLLEDKIASAGSCFASNMIPYIERNGFTYLRTEYTHPVFSDIPAENMGYAKFSAGYGNIYSARQFKQLILRAIGEFIPQEDRWYSDSRIIDPFRPGLRYPAISDYEFDALTTRHLAATREAFSKCTVMIYTLGLTEAWRSKIDGAVYPACPGTIAGKFDPTRHEFINFSVDEICGDLEEGISLLRKFNPALRIILTVSPVPLVATATDKHVLLATTLSKSVLRVAAEQVTKNVSDVFYFPAYEIITGPQAPSNYFATDRRNVSEEGINAVMSIFLRSCGTHQDKKHKLLEKPSNTETHQSNRIIDIECEEAAQDIRFKYYN</sequence>
<dbReference type="EMBL" id="WUEY01000009">
    <property type="protein sequence ID" value="NEI71971.1"/>
    <property type="molecule type" value="Genomic_DNA"/>
</dbReference>
<protein>
    <submittedName>
        <fullName evidence="2">GSCFA domain-containing protein</fullName>
    </submittedName>
</protein>
<reference evidence="2 3" key="1">
    <citation type="submission" date="2019-12" db="EMBL/GenBank/DDBJ databases">
        <title>Rhizobium genotypes associated with high levels of biological nitrogen fixation by grain legumes in a temperate-maritime cropping system.</title>
        <authorList>
            <person name="Maluk M."/>
            <person name="Francesc Ferrando Molina F."/>
            <person name="Lopez Del Egido L."/>
            <person name="Lafos M."/>
            <person name="Langarica-Fuentes A."/>
            <person name="Gebre Yohannes G."/>
            <person name="Young M.W."/>
            <person name="Martin P."/>
            <person name="Gantlett R."/>
            <person name="Kenicer G."/>
            <person name="Hawes C."/>
            <person name="Begg G.S."/>
            <person name="Quilliam R.S."/>
            <person name="Squire G.R."/>
            <person name="Poole P.S."/>
            <person name="Young P.W."/>
            <person name="Iannetta P.M."/>
            <person name="James E.K."/>
        </authorList>
    </citation>
    <scope>NUCLEOTIDE SEQUENCE [LARGE SCALE GENOMIC DNA]</scope>
    <source>
        <strain evidence="2 3">JHI1118</strain>
    </source>
</reference>
<dbReference type="Pfam" id="PF08885">
    <property type="entry name" value="GSCFA"/>
    <property type="match status" value="1"/>
</dbReference>
<evidence type="ECO:0000313" key="2">
    <source>
        <dbReference type="EMBL" id="NEI71971.1"/>
    </source>
</evidence>
<feature type="domain" description="GSCFA" evidence="1">
    <location>
        <begin position="42"/>
        <end position="310"/>
    </location>
</feature>
<accession>A0A6L9U9A8</accession>
<dbReference type="RefSeq" id="WP_163988801.1">
    <property type="nucleotide sequence ID" value="NZ_WUEY01000009.1"/>
</dbReference>
<comment type="caution">
    <text evidence="2">The sequence shown here is derived from an EMBL/GenBank/DDBJ whole genome shotgun (WGS) entry which is preliminary data.</text>
</comment>
<dbReference type="AlphaFoldDB" id="A0A6L9U9A8"/>
<gene>
    <name evidence="2" type="ORF">GR212_20505</name>
</gene>
<dbReference type="Proteomes" id="UP000483035">
    <property type="component" value="Unassembled WGS sequence"/>
</dbReference>
<proteinExistence type="predicted"/>
<evidence type="ECO:0000259" key="1">
    <source>
        <dbReference type="Pfam" id="PF08885"/>
    </source>
</evidence>